<dbReference type="EMBL" id="CP136893">
    <property type="protein sequence ID" value="WOL05633.1"/>
    <property type="molecule type" value="Genomic_DNA"/>
</dbReference>
<evidence type="ECO:0000256" key="1">
    <source>
        <dbReference type="SAM" id="Phobius"/>
    </source>
</evidence>
<feature type="transmembrane region" description="Helical" evidence="1">
    <location>
        <begin position="7"/>
        <end position="24"/>
    </location>
</feature>
<evidence type="ECO:0000313" key="3">
    <source>
        <dbReference type="Proteomes" id="UP001327560"/>
    </source>
</evidence>
<reference evidence="2 3" key="1">
    <citation type="submission" date="2023-10" db="EMBL/GenBank/DDBJ databases">
        <title>Chromosome-scale genome assembly provides insights into flower coloration mechanisms of Canna indica.</title>
        <authorList>
            <person name="Li C."/>
        </authorList>
    </citation>
    <scope>NUCLEOTIDE SEQUENCE [LARGE SCALE GENOMIC DNA]</scope>
    <source>
        <tissue evidence="2">Flower</tissue>
    </source>
</reference>
<sequence length="118" mass="13075">MGRKLKAALPATAIFLLFTASFWLHIFRDLLHFAAARFSLKYSIVLSHLVDRFRPNYAIRESIRSLPKLSPPAITDSIHLPDWEALVILPSSSNSSTFLRGNSGMVSCLFNTGATSPV</sequence>
<keyword evidence="3" id="KW-1185">Reference proteome</keyword>
<proteinExistence type="predicted"/>
<gene>
    <name evidence="2" type="ORF">Cni_G14362</name>
</gene>
<accession>A0AAQ3KEQ8</accession>
<dbReference type="AlphaFoldDB" id="A0AAQ3KEQ8"/>
<organism evidence="2 3">
    <name type="scientific">Canna indica</name>
    <name type="common">Indian-shot</name>
    <dbReference type="NCBI Taxonomy" id="4628"/>
    <lineage>
        <taxon>Eukaryota</taxon>
        <taxon>Viridiplantae</taxon>
        <taxon>Streptophyta</taxon>
        <taxon>Embryophyta</taxon>
        <taxon>Tracheophyta</taxon>
        <taxon>Spermatophyta</taxon>
        <taxon>Magnoliopsida</taxon>
        <taxon>Liliopsida</taxon>
        <taxon>Zingiberales</taxon>
        <taxon>Cannaceae</taxon>
        <taxon>Canna</taxon>
    </lineage>
</organism>
<keyword evidence="1" id="KW-1133">Transmembrane helix</keyword>
<keyword evidence="1" id="KW-0812">Transmembrane</keyword>
<protein>
    <submittedName>
        <fullName evidence="2">Uncharacterized protein</fullName>
    </submittedName>
</protein>
<keyword evidence="1" id="KW-0472">Membrane</keyword>
<dbReference type="Proteomes" id="UP001327560">
    <property type="component" value="Chromosome 4"/>
</dbReference>
<name>A0AAQ3KEQ8_9LILI</name>
<evidence type="ECO:0000313" key="2">
    <source>
        <dbReference type="EMBL" id="WOL05633.1"/>
    </source>
</evidence>